<accession>A0ABS8NJW9</accession>
<feature type="domain" description="HAMP" evidence="10">
    <location>
        <begin position="261"/>
        <end position="313"/>
    </location>
</feature>
<dbReference type="PROSITE" id="PS50113">
    <property type="entry name" value="PAC"/>
    <property type="match status" value="2"/>
</dbReference>
<dbReference type="PROSITE" id="PS50885">
    <property type="entry name" value="HAMP"/>
    <property type="match status" value="1"/>
</dbReference>
<evidence type="ECO:0000313" key="11">
    <source>
        <dbReference type="EMBL" id="MCC9643237.1"/>
    </source>
</evidence>
<dbReference type="InterPro" id="IPR000700">
    <property type="entry name" value="PAS-assoc_C"/>
</dbReference>
<dbReference type="InterPro" id="IPR003660">
    <property type="entry name" value="HAMP_dom"/>
</dbReference>
<dbReference type="Pfam" id="PF13426">
    <property type="entry name" value="PAS_9"/>
    <property type="match status" value="1"/>
</dbReference>
<comment type="similarity">
    <text evidence="4">Belongs to the methyl-accepting chemotaxis (MCP) protein family.</text>
</comment>
<dbReference type="EMBL" id="JAJKFW010000023">
    <property type="protein sequence ID" value="MCC9643237.1"/>
    <property type="molecule type" value="Genomic_DNA"/>
</dbReference>
<keyword evidence="2" id="KW-0997">Cell inner membrane</keyword>
<dbReference type="InterPro" id="IPR000014">
    <property type="entry name" value="PAS"/>
</dbReference>
<organism evidence="11 12">
    <name type="scientific">Rhodopirellula halodulae</name>
    <dbReference type="NCBI Taxonomy" id="2894198"/>
    <lineage>
        <taxon>Bacteria</taxon>
        <taxon>Pseudomonadati</taxon>
        <taxon>Planctomycetota</taxon>
        <taxon>Planctomycetia</taxon>
        <taxon>Pirellulales</taxon>
        <taxon>Pirellulaceae</taxon>
        <taxon>Rhodopirellula</taxon>
    </lineage>
</organism>
<evidence type="ECO:0000313" key="12">
    <source>
        <dbReference type="Proteomes" id="UP001430306"/>
    </source>
</evidence>
<dbReference type="InterPro" id="IPR001610">
    <property type="entry name" value="PAC"/>
</dbReference>
<dbReference type="InterPro" id="IPR035965">
    <property type="entry name" value="PAS-like_dom_sf"/>
</dbReference>
<dbReference type="PRINTS" id="PR00260">
    <property type="entry name" value="CHEMTRNSDUCR"/>
</dbReference>
<keyword evidence="2" id="KW-1003">Cell membrane</keyword>
<comment type="caution">
    <text evidence="11">The sequence shown here is derived from an EMBL/GenBank/DDBJ whole genome shotgun (WGS) entry which is preliminary data.</text>
</comment>
<feature type="domain" description="PAS" evidence="7">
    <location>
        <begin position="154"/>
        <end position="210"/>
    </location>
</feature>
<dbReference type="InterPro" id="IPR013655">
    <property type="entry name" value="PAS_fold_3"/>
</dbReference>
<gene>
    <name evidence="11" type="ORF">LOC71_13210</name>
</gene>
<dbReference type="CDD" id="cd00130">
    <property type="entry name" value="PAS"/>
    <property type="match status" value="2"/>
</dbReference>
<evidence type="ECO:0000256" key="2">
    <source>
        <dbReference type="ARBA" id="ARBA00022519"/>
    </source>
</evidence>
<evidence type="ECO:0000256" key="1">
    <source>
        <dbReference type="ARBA" id="ARBA00004429"/>
    </source>
</evidence>
<dbReference type="InterPro" id="IPR000727">
    <property type="entry name" value="T_SNARE_dom"/>
</dbReference>
<proteinExistence type="inferred from homology"/>
<dbReference type="PROSITE" id="PS50192">
    <property type="entry name" value="T_SNARE"/>
    <property type="match status" value="1"/>
</dbReference>
<dbReference type="Proteomes" id="UP001430306">
    <property type="component" value="Unassembled WGS sequence"/>
</dbReference>
<keyword evidence="2" id="KW-0472">Membrane</keyword>
<evidence type="ECO:0000259" key="8">
    <source>
        <dbReference type="PROSITE" id="PS50113"/>
    </source>
</evidence>
<dbReference type="Gene3D" id="3.30.450.20">
    <property type="entry name" value="PAS domain"/>
    <property type="match status" value="2"/>
</dbReference>
<evidence type="ECO:0000259" key="6">
    <source>
        <dbReference type="PROSITE" id="PS50111"/>
    </source>
</evidence>
<sequence>MSPPPAKKQSNNESKLTDYRGQVKAISRSQAVIEFELDGTIIGANENFLKTVGYEEREIVGNHHSMFVDSATRDSREYQEFWNDLAAGKFKAGEFQRFGKDNRSVWIQATYNPILDDRGVPFKVVKYASDITESKLQNADYQGQLAAIGKAQAVIEFNLDGTILTANENFLNTVGYSLEEITGKHHRIFVKPEESSSSEYKAFWEALARGEFQAAEYERVGKGGKQIWIQASYNPILDMNGKPFKVVKFATNITEQVIAREELKANVEAILSVVNAASDGDLTQNIDVVGEDAIGQVGSRLQTFFTDLRSSIESIAENATSLAGASEELSAVSTQMSSNAEETSSQAQIVSSASTEVSQNIQTVTTGVDELNSAIREIARNASEASKISNQAVGIASDTNDTITKLGASSQEIGKVVKVITSIAEQTNLLALNATIEAARAGEAGKGFAVVANEVKELAKETAKATEDISGKIEAIQSDTGGAVSAIRQIGDVIDQINDISNTIASAVEEQTATANEIGRNIGEASSGADEIAKNITSVASAAESTSQGAGNTQQAAGELSEMSAALQQLVMRFKF</sequence>
<dbReference type="PANTHER" id="PTHR32089:SF112">
    <property type="entry name" value="LYSOZYME-LIKE PROTEIN-RELATED"/>
    <property type="match status" value="1"/>
</dbReference>
<feature type="domain" description="T-SNARE coiled-coil homology" evidence="9">
    <location>
        <begin position="487"/>
        <end position="539"/>
    </location>
</feature>
<dbReference type="SUPFAM" id="SSF55785">
    <property type="entry name" value="PYP-like sensor domain (PAS domain)"/>
    <property type="match status" value="2"/>
</dbReference>
<evidence type="ECO:0000256" key="3">
    <source>
        <dbReference type="ARBA" id="ARBA00023224"/>
    </source>
</evidence>
<dbReference type="InterPro" id="IPR004089">
    <property type="entry name" value="MCPsignal_dom"/>
</dbReference>
<name>A0ABS8NJW9_9BACT</name>
<dbReference type="SMART" id="SM00283">
    <property type="entry name" value="MA"/>
    <property type="match status" value="1"/>
</dbReference>
<keyword evidence="12" id="KW-1185">Reference proteome</keyword>
<feature type="domain" description="PAC" evidence="8">
    <location>
        <begin position="213"/>
        <end position="265"/>
    </location>
</feature>
<dbReference type="SMART" id="SM00304">
    <property type="entry name" value="HAMP"/>
    <property type="match status" value="2"/>
</dbReference>
<dbReference type="Pfam" id="PF00015">
    <property type="entry name" value="MCPsignal"/>
    <property type="match status" value="1"/>
</dbReference>
<feature type="domain" description="PAC" evidence="8">
    <location>
        <begin position="91"/>
        <end position="143"/>
    </location>
</feature>
<feature type="domain" description="Methyl-accepting transducer" evidence="6">
    <location>
        <begin position="318"/>
        <end position="547"/>
    </location>
</feature>
<feature type="domain" description="PAS" evidence="7">
    <location>
        <begin position="32"/>
        <end position="62"/>
    </location>
</feature>
<dbReference type="RefSeq" id="WP_230274181.1">
    <property type="nucleotide sequence ID" value="NZ_JAJKFW010000023.1"/>
</dbReference>
<evidence type="ECO:0000259" key="9">
    <source>
        <dbReference type="PROSITE" id="PS50192"/>
    </source>
</evidence>
<evidence type="ECO:0000259" key="7">
    <source>
        <dbReference type="PROSITE" id="PS50112"/>
    </source>
</evidence>
<dbReference type="PROSITE" id="PS50111">
    <property type="entry name" value="CHEMOTAXIS_TRANSDUC_2"/>
    <property type="match status" value="1"/>
</dbReference>
<dbReference type="Gene3D" id="1.10.287.950">
    <property type="entry name" value="Methyl-accepting chemotaxis protein"/>
    <property type="match status" value="1"/>
</dbReference>
<dbReference type="PANTHER" id="PTHR32089">
    <property type="entry name" value="METHYL-ACCEPTING CHEMOTAXIS PROTEIN MCPB"/>
    <property type="match status" value="1"/>
</dbReference>
<dbReference type="PROSITE" id="PS50112">
    <property type="entry name" value="PAS"/>
    <property type="match status" value="2"/>
</dbReference>
<dbReference type="SUPFAM" id="SSF58104">
    <property type="entry name" value="Methyl-accepting chemotaxis protein (MCP) signaling domain"/>
    <property type="match status" value="1"/>
</dbReference>
<dbReference type="SMART" id="SM00086">
    <property type="entry name" value="PAC"/>
    <property type="match status" value="2"/>
</dbReference>
<evidence type="ECO:0000259" key="10">
    <source>
        <dbReference type="PROSITE" id="PS50885"/>
    </source>
</evidence>
<evidence type="ECO:0000256" key="4">
    <source>
        <dbReference type="ARBA" id="ARBA00029447"/>
    </source>
</evidence>
<dbReference type="SMART" id="SM00091">
    <property type="entry name" value="PAS"/>
    <property type="match status" value="2"/>
</dbReference>
<comment type="subcellular location">
    <subcellularLocation>
        <location evidence="1">Cell inner membrane</location>
        <topology evidence="1">Multi-pass membrane protein</topology>
    </subcellularLocation>
</comment>
<protein>
    <submittedName>
        <fullName evidence="11">Methyl-accepting chemotaxis protein</fullName>
    </submittedName>
</protein>
<dbReference type="Pfam" id="PF08447">
    <property type="entry name" value="PAS_3"/>
    <property type="match status" value="1"/>
</dbReference>
<keyword evidence="3 5" id="KW-0807">Transducer</keyword>
<dbReference type="InterPro" id="IPR004090">
    <property type="entry name" value="Chemotax_Me-accpt_rcpt"/>
</dbReference>
<dbReference type="NCBIfam" id="TIGR00229">
    <property type="entry name" value="sensory_box"/>
    <property type="match status" value="2"/>
</dbReference>
<reference evidence="11" key="1">
    <citation type="submission" date="2021-11" db="EMBL/GenBank/DDBJ databases">
        <title>Genome sequence.</title>
        <authorList>
            <person name="Sun Q."/>
        </authorList>
    </citation>
    <scope>NUCLEOTIDE SEQUENCE</scope>
    <source>
        <strain evidence="11">JC740</strain>
    </source>
</reference>
<evidence type="ECO:0000256" key="5">
    <source>
        <dbReference type="PROSITE-ProRule" id="PRU00284"/>
    </source>
</evidence>